<evidence type="ECO:0000256" key="9">
    <source>
        <dbReference type="ARBA" id="ARBA00023170"/>
    </source>
</evidence>
<name>A0A4Y2ASZ7_ARAVE</name>
<gene>
    <name evidence="15" type="ORF">AVEN_106369_1</name>
</gene>
<keyword evidence="4 13" id="KW-0812">Transmembrane</keyword>
<keyword evidence="6" id="KW-0175">Coiled coil</keyword>
<evidence type="ECO:0000256" key="7">
    <source>
        <dbReference type="ARBA" id="ARBA00023065"/>
    </source>
</evidence>
<dbReference type="AlphaFoldDB" id="A0A4Y2ASZ7"/>
<keyword evidence="8 13" id="KW-0472">Membrane</keyword>
<evidence type="ECO:0000256" key="8">
    <source>
        <dbReference type="ARBA" id="ARBA00023136"/>
    </source>
</evidence>
<dbReference type="SUPFAM" id="SSF53850">
    <property type="entry name" value="Periplasmic binding protein-like II"/>
    <property type="match status" value="1"/>
</dbReference>
<accession>A0A4Y2ASZ7</accession>
<evidence type="ECO:0000256" key="13">
    <source>
        <dbReference type="SAM" id="Phobius"/>
    </source>
</evidence>
<dbReference type="InterPro" id="IPR052192">
    <property type="entry name" value="Insect_Ionotropic_Sensory_Rcpt"/>
</dbReference>
<sequence length="419" mass="47736">MVFPSNLKIAAVQSSKFFGLVRTFNSTRVYGSDGRFLNYLADALKFKFDVILPADGEWGSLKDGSWTGIIDIVNRREADLGISYMAVTEERSQVVDFSYPYATIDRTFVVKEPGPLPPLAAYIYPFSQNVWILYTSLIIAATFVFQKVMFKNVSLLDSFIATLGSVLLQPMDCSEGKKFSDGKRVVFGLWLTIATVMPFLYTTSFLSFITMPEKEPGIKDFRDLSKAVLSTKFKCFAPKGTADEDLLLKSNTNHLKILGEAIKLNNWKYGWDEELDDLIDDSTALIMSRQLILLIFGDHIYTDKKISEDSFGVWNIAIALRKNFCCKKQLDTVIFRLLSSGLYKKWFDDEVFLSNLPRKLSRNYIKREISLSFEDLKSSIFILIMGFSLSLIVLLAEIFSVSRFYKRILKLHGIGKRKN</sequence>
<keyword evidence="12" id="KW-0407">Ion channel</keyword>
<feature type="transmembrane region" description="Helical" evidence="13">
    <location>
        <begin position="131"/>
        <end position="150"/>
    </location>
</feature>
<dbReference type="Gene3D" id="1.10.287.70">
    <property type="match status" value="1"/>
</dbReference>
<evidence type="ECO:0000256" key="10">
    <source>
        <dbReference type="ARBA" id="ARBA00023180"/>
    </source>
</evidence>
<keyword evidence="10" id="KW-0325">Glycoprotein</keyword>
<dbReference type="EMBL" id="BGPR01000030">
    <property type="protein sequence ID" value="GBL82848.1"/>
    <property type="molecule type" value="Genomic_DNA"/>
</dbReference>
<reference evidence="15 16" key="1">
    <citation type="journal article" date="2019" name="Sci. Rep.">
        <title>Orb-weaving spider Araneus ventricosus genome elucidates the spidroin gene catalogue.</title>
        <authorList>
            <person name="Kono N."/>
            <person name="Nakamura H."/>
            <person name="Ohtoshi R."/>
            <person name="Moran D.A.P."/>
            <person name="Shinohara A."/>
            <person name="Yoshida Y."/>
            <person name="Fujiwara M."/>
            <person name="Mori M."/>
            <person name="Tomita M."/>
            <person name="Arakawa K."/>
        </authorList>
    </citation>
    <scope>NUCLEOTIDE SEQUENCE [LARGE SCALE GENOMIC DNA]</scope>
</reference>
<keyword evidence="5 13" id="KW-1133">Transmembrane helix</keyword>
<dbReference type="Gene3D" id="3.40.190.10">
    <property type="entry name" value="Periplasmic binding protein-like II"/>
    <property type="match status" value="1"/>
</dbReference>
<dbReference type="GO" id="GO:0005886">
    <property type="term" value="C:plasma membrane"/>
    <property type="evidence" value="ECO:0007669"/>
    <property type="project" value="UniProtKB-SubCell"/>
</dbReference>
<dbReference type="OrthoDB" id="6117597at2759"/>
<evidence type="ECO:0000256" key="11">
    <source>
        <dbReference type="ARBA" id="ARBA00023286"/>
    </source>
</evidence>
<keyword evidence="11" id="KW-1071">Ligand-gated ion channel</keyword>
<feature type="transmembrane region" description="Helical" evidence="13">
    <location>
        <begin position="185"/>
        <end position="209"/>
    </location>
</feature>
<keyword evidence="9" id="KW-0675">Receptor</keyword>
<evidence type="ECO:0000313" key="15">
    <source>
        <dbReference type="EMBL" id="GBL82848.1"/>
    </source>
</evidence>
<evidence type="ECO:0000313" key="16">
    <source>
        <dbReference type="Proteomes" id="UP000499080"/>
    </source>
</evidence>
<dbReference type="InterPro" id="IPR019594">
    <property type="entry name" value="Glu/Gly-bd"/>
</dbReference>
<keyword evidence="2" id="KW-0813">Transport</keyword>
<evidence type="ECO:0000256" key="12">
    <source>
        <dbReference type="ARBA" id="ARBA00023303"/>
    </source>
</evidence>
<protein>
    <recommendedName>
        <fullName evidence="14">Ionotropic glutamate receptor L-glutamate and glycine-binding domain-containing protein</fullName>
    </recommendedName>
</protein>
<evidence type="ECO:0000256" key="5">
    <source>
        <dbReference type="ARBA" id="ARBA00022989"/>
    </source>
</evidence>
<dbReference type="PANTHER" id="PTHR42643">
    <property type="entry name" value="IONOTROPIC RECEPTOR 20A-RELATED"/>
    <property type="match status" value="1"/>
</dbReference>
<dbReference type="GO" id="GO:0015276">
    <property type="term" value="F:ligand-gated monoatomic ion channel activity"/>
    <property type="evidence" value="ECO:0007669"/>
    <property type="project" value="InterPro"/>
</dbReference>
<evidence type="ECO:0000256" key="3">
    <source>
        <dbReference type="ARBA" id="ARBA00022475"/>
    </source>
</evidence>
<dbReference type="FunFam" id="3.40.190.10:FF:000078">
    <property type="entry name" value="glutamate receptor ionotropic, NMDA 3B"/>
    <property type="match status" value="1"/>
</dbReference>
<organism evidence="15 16">
    <name type="scientific">Araneus ventricosus</name>
    <name type="common">Orbweaver spider</name>
    <name type="synonym">Epeira ventricosa</name>
    <dbReference type="NCBI Taxonomy" id="182803"/>
    <lineage>
        <taxon>Eukaryota</taxon>
        <taxon>Metazoa</taxon>
        <taxon>Ecdysozoa</taxon>
        <taxon>Arthropoda</taxon>
        <taxon>Chelicerata</taxon>
        <taxon>Arachnida</taxon>
        <taxon>Araneae</taxon>
        <taxon>Araneomorphae</taxon>
        <taxon>Entelegynae</taxon>
        <taxon>Araneoidea</taxon>
        <taxon>Araneidae</taxon>
        <taxon>Araneus</taxon>
    </lineage>
</organism>
<dbReference type="SMART" id="SM00918">
    <property type="entry name" value="Lig_chan-Glu_bd"/>
    <property type="match status" value="1"/>
</dbReference>
<dbReference type="Pfam" id="PF10613">
    <property type="entry name" value="Lig_chan-Glu_bd"/>
    <property type="match status" value="1"/>
</dbReference>
<dbReference type="Proteomes" id="UP000499080">
    <property type="component" value="Unassembled WGS sequence"/>
</dbReference>
<comment type="caution">
    <text evidence="15">The sequence shown here is derived from an EMBL/GenBank/DDBJ whole genome shotgun (WGS) entry which is preliminary data.</text>
</comment>
<evidence type="ECO:0000256" key="4">
    <source>
        <dbReference type="ARBA" id="ARBA00022692"/>
    </source>
</evidence>
<feature type="transmembrane region" description="Helical" evidence="13">
    <location>
        <begin position="380"/>
        <end position="401"/>
    </location>
</feature>
<feature type="domain" description="Ionotropic glutamate receptor L-glutamate and glycine-binding" evidence="14">
    <location>
        <begin position="16"/>
        <end position="74"/>
    </location>
</feature>
<dbReference type="PANTHER" id="PTHR42643:SF24">
    <property type="entry name" value="IONOTROPIC RECEPTOR 60A"/>
    <property type="match status" value="1"/>
</dbReference>
<evidence type="ECO:0000256" key="1">
    <source>
        <dbReference type="ARBA" id="ARBA00004651"/>
    </source>
</evidence>
<evidence type="ECO:0000259" key="14">
    <source>
        <dbReference type="SMART" id="SM00918"/>
    </source>
</evidence>
<keyword evidence="16" id="KW-1185">Reference proteome</keyword>
<keyword evidence="7" id="KW-0406">Ion transport</keyword>
<evidence type="ECO:0000256" key="2">
    <source>
        <dbReference type="ARBA" id="ARBA00022448"/>
    </source>
</evidence>
<keyword evidence="3" id="KW-1003">Cell membrane</keyword>
<evidence type="ECO:0000256" key="6">
    <source>
        <dbReference type="ARBA" id="ARBA00023054"/>
    </source>
</evidence>
<proteinExistence type="predicted"/>
<dbReference type="GO" id="GO:0043226">
    <property type="term" value="C:organelle"/>
    <property type="evidence" value="ECO:0007669"/>
    <property type="project" value="UniProtKB-ARBA"/>
</dbReference>
<comment type="subcellular location">
    <subcellularLocation>
        <location evidence="1">Cell membrane</location>
        <topology evidence="1">Multi-pass membrane protein</topology>
    </subcellularLocation>
</comment>